<accession>F4KRG6</accession>
<evidence type="ECO:0000313" key="2">
    <source>
        <dbReference type="Proteomes" id="UP000008461"/>
    </source>
</evidence>
<dbReference type="HOGENOM" id="CLU_2665995_0_0_10"/>
<gene>
    <name evidence="1" type="ordered locus">Halhy_0042</name>
</gene>
<reference key="2">
    <citation type="submission" date="2011-04" db="EMBL/GenBank/DDBJ databases">
        <title>Complete sequence of chromosome of Haliscomenobacter hydrossis DSM 1100.</title>
        <authorList>
            <consortium name="US DOE Joint Genome Institute (JGI-PGF)"/>
            <person name="Lucas S."/>
            <person name="Han J."/>
            <person name="Lapidus A."/>
            <person name="Bruce D."/>
            <person name="Goodwin L."/>
            <person name="Pitluck S."/>
            <person name="Peters L."/>
            <person name="Kyrpides N."/>
            <person name="Mavromatis K."/>
            <person name="Ivanova N."/>
            <person name="Ovchinnikova G."/>
            <person name="Pagani I."/>
            <person name="Daligault H."/>
            <person name="Detter J.C."/>
            <person name="Han C."/>
            <person name="Land M."/>
            <person name="Hauser L."/>
            <person name="Markowitz V."/>
            <person name="Cheng J.-F."/>
            <person name="Hugenholtz P."/>
            <person name="Woyke T."/>
            <person name="Wu D."/>
            <person name="Verbarg S."/>
            <person name="Frueling A."/>
            <person name="Brambilla E."/>
            <person name="Klenk H.-P."/>
            <person name="Eisen J.A."/>
        </authorList>
    </citation>
    <scope>NUCLEOTIDE SEQUENCE</scope>
    <source>
        <strain>DSM 1100</strain>
    </source>
</reference>
<organism evidence="1 2">
    <name type="scientific">Haliscomenobacter hydrossis (strain ATCC 27775 / DSM 1100 / LMG 10767 / O)</name>
    <dbReference type="NCBI Taxonomy" id="760192"/>
    <lineage>
        <taxon>Bacteria</taxon>
        <taxon>Pseudomonadati</taxon>
        <taxon>Bacteroidota</taxon>
        <taxon>Saprospiria</taxon>
        <taxon>Saprospirales</taxon>
        <taxon>Haliscomenobacteraceae</taxon>
        <taxon>Haliscomenobacter</taxon>
    </lineage>
</organism>
<proteinExistence type="predicted"/>
<protein>
    <submittedName>
        <fullName evidence="1">Uncharacterized protein</fullName>
    </submittedName>
</protein>
<name>F4KRG6_HALH1</name>
<sequence length="75" mass="9086">MVTNKLKRRLLRARVVLNQAIRQILEINRIRKQLPFFQNREAKEKEIEQDLKLLNKIAQQQAVLIRKYEEELETS</sequence>
<evidence type="ECO:0000313" key="1">
    <source>
        <dbReference type="EMBL" id="AEE47956.1"/>
    </source>
</evidence>
<dbReference type="RefSeq" id="WP_013762520.1">
    <property type="nucleotide sequence ID" value="NC_015510.1"/>
</dbReference>
<dbReference type="KEGG" id="hhy:Halhy_0042"/>
<reference evidence="1 2" key="1">
    <citation type="journal article" date="2011" name="Stand. Genomic Sci.">
        <title>Complete genome sequence of Haliscomenobacter hydrossis type strain (O).</title>
        <authorList>
            <consortium name="US DOE Joint Genome Institute (JGI-PGF)"/>
            <person name="Daligault H."/>
            <person name="Lapidus A."/>
            <person name="Zeytun A."/>
            <person name="Nolan M."/>
            <person name="Lucas S."/>
            <person name="Del Rio T.G."/>
            <person name="Tice H."/>
            <person name="Cheng J.F."/>
            <person name="Tapia R."/>
            <person name="Han C."/>
            <person name="Goodwin L."/>
            <person name="Pitluck S."/>
            <person name="Liolios K."/>
            <person name="Pagani I."/>
            <person name="Ivanova N."/>
            <person name="Huntemann M."/>
            <person name="Mavromatis K."/>
            <person name="Mikhailova N."/>
            <person name="Pati A."/>
            <person name="Chen A."/>
            <person name="Palaniappan K."/>
            <person name="Land M."/>
            <person name="Hauser L."/>
            <person name="Brambilla E.M."/>
            <person name="Rohde M."/>
            <person name="Verbarg S."/>
            <person name="Goker M."/>
            <person name="Bristow J."/>
            <person name="Eisen J.A."/>
            <person name="Markowitz V."/>
            <person name="Hugenholtz P."/>
            <person name="Kyrpides N.C."/>
            <person name="Klenk H.P."/>
            <person name="Woyke T."/>
        </authorList>
    </citation>
    <scope>NUCLEOTIDE SEQUENCE [LARGE SCALE GENOMIC DNA]</scope>
    <source>
        <strain evidence="2">ATCC 27775 / DSM 1100 / LMG 10767 / O</strain>
    </source>
</reference>
<keyword evidence="2" id="KW-1185">Reference proteome</keyword>
<dbReference type="Proteomes" id="UP000008461">
    <property type="component" value="Chromosome"/>
</dbReference>
<dbReference type="EMBL" id="CP002691">
    <property type="protein sequence ID" value="AEE47956.1"/>
    <property type="molecule type" value="Genomic_DNA"/>
</dbReference>
<dbReference type="AlphaFoldDB" id="F4KRG6"/>